<dbReference type="Pfam" id="PF00067">
    <property type="entry name" value="p450"/>
    <property type="match status" value="1"/>
</dbReference>
<dbReference type="AlphaFoldDB" id="A0A9Q0D580"/>
<protein>
    <recommendedName>
        <fullName evidence="11">Cytochrome P450</fullName>
    </recommendedName>
</protein>
<keyword evidence="8" id="KW-0472">Membrane</keyword>
<evidence type="ECO:0000313" key="10">
    <source>
        <dbReference type="Proteomes" id="UP001148018"/>
    </source>
</evidence>
<keyword evidence="7" id="KW-0503">Monooxygenase</keyword>
<keyword evidence="8" id="KW-0812">Transmembrane</keyword>
<keyword evidence="5" id="KW-0560">Oxidoreductase</keyword>
<dbReference type="SUPFAM" id="SSF48264">
    <property type="entry name" value="Cytochrome P450"/>
    <property type="match status" value="1"/>
</dbReference>
<dbReference type="InterPro" id="IPR036396">
    <property type="entry name" value="Cyt_P450_sf"/>
</dbReference>
<sequence>MALFELLSYWVGYAVVYLFLLIAVAFIACCLYLKHIHMKYDHIPGPPRDSFFLGHTPTMLGDQRRGANMHDRSLQWAETYGPVYRINSLHFVLVVVTCPETTKEVLMSTKYPKDELLYKRLFNLCGVRFLGNGLVSSTNHQQWYKQRRIMDPAFSSLYLRGLMGTFNERAEHLMDELTKLADSKQEAKMMQLVNRVTLDIITKVAFGMELDLVNNNDSPFPKAIETCLKGMVANIRDLLFELKPWNRPFIKEVREACQLLRSAGAACISERRTAIQNRDNVPKDILTQIIKSAGQEEMTKDDEDFMLDNFVTFLIAGEQDHSNQLYDTGKTPDILEKVQKEVDAVIGMKQEISYDDLGELTYLTQVLKETLRLYPPAPGTSREVSDDMTIGGVHVPGGAIHVFDLMFVGGWKNSSRTHRRSTRTGFIQTHPSLTTATSPSLWDHAAAWDRSLHRWRPRANHKM</sequence>
<keyword evidence="6" id="KW-0408">Iron</keyword>
<evidence type="ECO:0000313" key="9">
    <source>
        <dbReference type="EMBL" id="KAJ3581178.1"/>
    </source>
</evidence>
<evidence type="ECO:0000256" key="8">
    <source>
        <dbReference type="SAM" id="Phobius"/>
    </source>
</evidence>
<gene>
    <name evidence="9" type="ORF">NHX12_016956</name>
</gene>
<dbReference type="PANTHER" id="PTHR24293:SF0">
    <property type="entry name" value="CYP46A1 PROTEIN-RELATED"/>
    <property type="match status" value="1"/>
</dbReference>
<evidence type="ECO:0000256" key="5">
    <source>
        <dbReference type="ARBA" id="ARBA00023002"/>
    </source>
</evidence>
<dbReference type="GO" id="GO:0006707">
    <property type="term" value="P:cholesterol catabolic process"/>
    <property type="evidence" value="ECO:0007669"/>
    <property type="project" value="InterPro"/>
</dbReference>
<comment type="similarity">
    <text evidence="2">Belongs to the cytochrome P450 family.</text>
</comment>
<dbReference type="InterPro" id="IPR001128">
    <property type="entry name" value="Cyt_P450"/>
</dbReference>
<keyword evidence="8" id="KW-1133">Transmembrane helix</keyword>
<comment type="caution">
    <text evidence="9">The sequence shown here is derived from an EMBL/GenBank/DDBJ whole genome shotgun (WGS) entry which is preliminary data.</text>
</comment>
<dbReference type="EMBL" id="JANIIK010003439">
    <property type="protein sequence ID" value="KAJ3581178.1"/>
    <property type="molecule type" value="Genomic_DNA"/>
</dbReference>
<evidence type="ECO:0000256" key="3">
    <source>
        <dbReference type="ARBA" id="ARBA00022617"/>
    </source>
</evidence>
<dbReference type="InterPro" id="IPR039983">
    <property type="entry name" value="CYP46A1"/>
</dbReference>
<dbReference type="OrthoDB" id="1470350at2759"/>
<organism evidence="9 10">
    <name type="scientific">Muraenolepis orangiensis</name>
    <name type="common">Patagonian moray cod</name>
    <dbReference type="NCBI Taxonomy" id="630683"/>
    <lineage>
        <taxon>Eukaryota</taxon>
        <taxon>Metazoa</taxon>
        <taxon>Chordata</taxon>
        <taxon>Craniata</taxon>
        <taxon>Vertebrata</taxon>
        <taxon>Euteleostomi</taxon>
        <taxon>Actinopterygii</taxon>
        <taxon>Neopterygii</taxon>
        <taxon>Teleostei</taxon>
        <taxon>Neoteleostei</taxon>
        <taxon>Acanthomorphata</taxon>
        <taxon>Zeiogadaria</taxon>
        <taxon>Gadariae</taxon>
        <taxon>Gadiformes</taxon>
        <taxon>Muraenolepidoidei</taxon>
        <taxon>Muraenolepididae</taxon>
        <taxon>Muraenolepis</taxon>
    </lineage>
</organism>
<keyword evidence="4" id="KW-0479">Metal-binding</keyword>
<dbReference type="Proteomes" id="UP001148018">
    <property type="component" value="Unassembled WGS sequence"/>
</dbReference>
<proteinExistence type="inferred from homology"/>
<dbReference type="PANTHER" id="PTHR24293">
    <property type="entry name" value="CYTOCHROME P450 FAMILY 46 SUBFAMILY A"/>
    <property type="match status" value="1"/>
</dbReference>
<accession>A0A9Q0D580</accession>
<evidence type="ECO:0000256" key="2">
    <source>
        <dbReference type="ARBA" id="ARBA00010617"/>
    </source>
</evidence>
<dbReference type="GO" id="GO:0033781">
    <property type="term" value="F:cholesterol 24-hydroxylase activity"/>
    <property type="evidence" value="ECO:0007669"/>
    <property type="project" value="InterPro"/>
</dbReference>
<evidence type="ECO:0000256" key="1">
    <source>
        <dbReference type="ARBA" id="ARBA00001971"/>
    </source>
</evidence>
<dbReference type="PRINTS" id="PR00464">
    <property type="entry name" value="EP450II"/>
</dbReference>
<keyword evidence="10" id="KW-1185">Reference proteome</keyword>
<evidence type="ECO:0000256" key="7">
    <source>
        <dbReference type="ARBA" id="ARBA00023033"/>
    </source>
</evidence>
<feature type="transmembrane region" description="Helical" evidence="8">
    <location>
        <begin position="6"/>
        <end position="33"/>
    </location>
</feature>
<dbReference type="GO" id="GO:0020037">
    <property type="term" value="F:heme binding"/>
    <property type="evidence" value="ECO:0007669"/>
    <property type="project" value="InterPro"/>
</dbReference>
<keyword evidence="3" id="KW-0349">Heme</keyword>
<name>A0A9Q0D580_9TELE</name>
<comment type="cofactor">
    <cofactor evidence="1">
        <name>heme</name>
        <dbReference type="ChEBI" id="CHEBI:30413"/>
    </cofactor>
</comment>
<evidence type="ECO:0000256" key="6">
    <source>
        <dbReference type="ARBA" id="ARBA00023004"/>
    </source>
</evidence>
<dbReference type="Gene3D" id="1.10.630.10">
    <property type="entry name" value="Cytochrome P450"/>
    <property type="match status" value="1"/>
</dbReference>
<reference evidence="9" key="1">
    <citation type="submission" date="2022-07" db="EMBL/GenBank/DDBJ databases">
        <title>Chromosome-level genome of Muraenolepis orangiensis.</title>
        <authorList>
            <person name="Kim J."/>
        </authorList>
    </citation>
    <scope>NUCLEOTIDE SEQUENCE</scope>
    <source>
        <strain evidence="9">KU_S4_2022</strain>
        <tissue evidence="9">Muscle</tissue>
    </source>
</reference>
<dbReference type="GO" id="GO:0005506">
    <property type="term" value="F:iron ion binding"/>
    <property type="evidence" value="ECO:0007669"/>
    <property type="project" value="InterPro"/>
</dbReference>
<evidence type="ECO:0000256" key="4">
    <source>
        <dbReference type="ARBA" id="ARBA00022723"/>
    </source>
</evidence>
<evidence type="ECO:0008006" key="11">
    <source>
        <dbReference type="Google" id="ProtNLM"/>
    </source>
</evidence>
<dbReference type="InterPro" id="IPR002402">
    <property type="entry name" value="Cyt_P450_E_grp-II"/>
</dbReference>